<dbReference type="InterPro" id="IPR032330">
    <property type="entry name" value="EF-G-binding_C"/>
</dbReference>
<comment type="caution">
    <text evidence="2">The sequence shown here is derived from an EMBL/GenBank/DDBJ whole genome shotgun (WGS) entry which is preliminary data.</text>
</comment>
<dbReference type="Proteomes" id="UP001501257">
    <property type="component" value="Unassembled WGS sequence"/>
</dbReference>
<accession>A0ABP9TJK3</accession>
<evidence type="ECO:0000313" key="2">
    <source>
        <dbReference type="EMBL" id="GAA5226338.1"/>
    </source>
</evidence>
<gene>
    <name evidence="2" type="ORF">GCM10025778_08690</name>
</gene>
<name>A0ABP9TJK3_9MICC</name>
<sequence>MQKISEHQIRASLIDASLRERKSLSLPKHFGELDWENLDFLGWRDEKLPLVGT</sequence>
<evidence type="ECO:0000259" key="1">
    <source>
        <dbReference type="Pfam" id="PF16571"/>
    </source>
</evidence>
<dbReference type="Pfam" id="PF16571">
    <property type="entry name" value="FBP_C"/>
    <property type="match status" value="1"/>
</dbReference>
<dbReference type="EMBL" id="BAABLK010000016">
    <property type="protein sequence ID" value="GAA5226338.1"/>
    <property type="molecule type" value="Genomic_DNA"/>
</dbReference>
<reference evidence="3" key="1">
    <citation type="journal article" date="2019" name="Int. J. Syst. Evol. Microbiol.">
        <title>The Global Catalogue of Microorganisms (GCM) 10K type strain sequencing project: providing services to taxonomists for standard genome sequencing and annotation.</title>
        <authorList>
            <consortium name="The Broad Institute Genomics Platform"/>
            <consortium name="The Broad Institute Genome Sequencing Center for Infectious Disease"/>
            <person name="Wu L."/>
            <person name="Ma J."/>
        </authorList>
    </citation>
    <scope>NUCLEOTIDE SEQUENCE [LARGE SCALE GENOMIC DNA]</scope>
    <source>
        <strain evidence="3">JCM 18952</strain>
    </source>
</reference>
<evidence type="ECO:0000313" key="3">
    <source>
        <dbReference type="Proteomes" id="UP001501257"/>
    </source>
</evidence>
<proteinExistence type="predicted"/>
<organism evidence="2 3">
    <name type="scientific">Paeniglutamicibacter antarcticus</name>
    <dbReference type="NCBI Taxonomy" id="494023"/>
    <lineage>
        <taxon>Bacteria</taxon>
        <taxon>Bacillati</taxon>
        <taxon>Actinomycetota</taxon>
        <taxon>Actinomycetes</taxon>
        <taxon>Micrococcales</taxon>
        <taxon>Micrococcaceae</taxon>
        <taxon>Paeniglutamicibacter</taxon>
    </lineage>
</organism>
<protein>
    <recommendedName>
        <fullName evidence="1">Elongation factor G-binding protein C-terminal treble-clef zinc-finger domain-containing protein</fullName>
    </recommendedName>
</protein>
<keyword evidence="3" id="KW-1185">Reference proteome</keyword>
<feature type="domain" description="Elongation factor G-binding protein C-terminal treble-clef zinc-finger" evidence="1">
    <location>
        <begin position="8"/>
        <end position="51"/>
    </location>
</feature>